<evidence type="ECO:0000256" key="1">
    <source>
        <dbReference type="SAM" id="MobiDB-lite"/>
    </source>
</evidence>
<feature type="compositionally biased region" description="Acidic residues" evidence="1">
    <location>
        <begin position="59"/>
        <end position="69"/>
    </location>
</feature>
<organism evidence="2 3">
    <name type="scientific">Gossypium schwendimanii</name>
    <name type="common">Cotton</name>
    <dbReference type="NCBI Taxonomy" id="34291"/>
    <lineage>
        <taxon>Eukaryota</taxon>
        <taxon>Viridiplantae</taxon>
        <taxon>Streptophyta</taxon>
        <taxon>Embryophyta</taxon>
        <taxon>Tracheophyta</taxon>
        <taxon>Spermatophyta</taxon>
        <taxon>Magnoliopsida</taxon>
        <taxon>eudicotyledons</taxon>
        <taxon>Gunneridae</taxon>
        <taxon>Pentapetalae</taxon>
        <taxon>rosids</taxon>
        <taxon>malvids</taxon>
        <taxon>Malvales</taxon>
        <taxon>Malvaceae</taxon>
        <taxon>Malvoideae</taxon>
        <taxon>Gossypium</taxon>
    </lineage>
</organism>
<dbReference type="OrthoDB" id="1000055at2759"/>
<dbReference type="PANTHER" id="PTHR37077">
    <property type="match status" value="1"/>
</dbReference>
<sequence>MSSSKSCVIMHDAADVNIKRFQSSSNLSIIMYVDGVLVSNSNLQGKHDGSYSRAPPALEDGDGDDDDNDEENLLTCQLRWLDRVPPPMLGTWSSTRQHSLWSLFHTLRVVALWQKQAIHHHYQHHHLYKHLRMALKSKPSYILNLSIIQPQTQATIRPIFKPQFLLCYRSRTKMSPLSKVVASWCKKHADGDDDDNDFDYAPAACMEGNGDDDDGDYDVAPAASLEGDDDDDGSYDYAPAA</sequence>
<evidence type="ECO:0000313" key="2">
    <source>
        <dbReference type="EMBL" id="MBA0865729.1"/>
    </source>
</evidence>
<name>A0A7J9M5N9_GOSSC</name>
<dbReference type="EMBL" id="JABFAF010000009">
    <property type="protein sequence ID" value="MBA0865729.1"/>
    <property type="molecule type" value="Genomic_DNA"/>
</dbReference>
<reference evidence="2 3" key="1">
    <citation type="journal article" date="2019" name="Genome Biol. Evol.">
        <title>Insights into the evolution of the New World diploid cottons (Gossypium, subgenus Houzingenia) based on genome sequencing.</title>
        <authorList>
            <person name="Grover C.E."/>
            <person name="Arick M.A. 2nd"/>
            <person name="Thrash A."/>
            <person name="Conover J.L."/>
            <person name="Sanders W.S."/>
            <person name="Peterson D.G."/>
            <person name="Frelichowski J.E."/>
            <person name="Scheffler J.A."/>
            <person name="Scheffler B.E."/>
            <person name="Wendel J.F."/>
        </authorList>
    </citation>
    <scope>NUCLEOTIDE SEQUENCE [LARGE SCALE GENOMIC DNA]</scope>
    <source>
        <strain evidence="2">1</strain>
        <tissue evidence="2">Leaf</tissue>
    </source>
</reference>
<dbReference type="AlphaFoldDB" id="A0A7J9M5N9"/>
<accession>A0A7J9M5N9</accession>
<feature type="region of interest" description="Disordered" evidence="1">
    <location>
        <begin position="44"/>
        <end position="69"/>
    </location>
</feature>
<comment type="caution">
    <text evidence="2">The sequence shown here is derived from an EMBL/GenBank/DDBJ whole genome shotgun (WGS) entry which is preliminary data.</text>
</comment>
<dbReference type="PANTHER" id="PTHR37077:SF1">
    <property type="match status" value="1"/>
</dbReference>
<dbReference type="Proteomes" id="UP000593576">
    <property type="component" value="Unassembled WGS sequence"/>
</dbReference>
<proteinExistence type="predicted"/>
<gene>
    <name evidence="2" type="ORF">Goshw_014944</name>
</gene>
<protein>
    <submittedName>
        <fullName evidence="2">Uncharacterized protein</fullName>
    </submittedName>
</protein>
<feature type="region of interest" description="Disordered" evidence="1">
    <location>
        <begin position="200"/>
        <end position="241"/>
    </location>
</feature>
<evidence type="ECO:0000313" key="3">
    <source>
        <dbReference type="Proteomes" id="UP000593576"/>
    </source>
</evidence>
<keyword evidence="3" id="KW-1185">Reference proteome</keyword>